<dbReference type="RefSeq" id="XP_038734561.1">
    <property type="nucleotide sequence ID" value="XM_038875117.1"/>
</dbReference>
<dbReference type="EMBL" id="RCSW01000007">
    <property type="protein sequence ID" value="KAF7947356.1"/>
    <property type="molecule type" value="Genomic_DNA"/>
</dbReference>
<accession>A0A9P5LWB1</accession>
<dbReference type="GeneID" id="62148194"/>
<proteinExistence type="predicted"/>
<sequence length="90" mass="10236">MSTREFLLEDPVTIRGHQKASAGIDVRTDYHYPYDAAIHTLNTNQIFNQEPDSLSMEATETNLPVSSAFTHSITPRLAYYVSTEYNKLLQ</sequence>
<dbReference type="AlphaFoldDB" id="A0A9P5LWB1"/>
<evidence type="ECO:0000313" key="1">
    <source>
        <dbReference type="EMBL" id="KAF7947356.1"/>
    </source>
</evidence>
<comment type="caution">
    <text evidence="1">The sequence shown here is derived from an EMBL/GenBank/DDBJ whole genome shotgun (WGS) entry which is preliminary data.</text>
</comment>
<evidence type="ECO:0000313" key="2">
    <source>
        <dbReference type="Proteomes" id="UP000710849"/>
    </source>
</evidence>
<reference evidence="1 2" key="1">
    <citation type="journal article" date="2020" name="Genome Biol. Evol.">
        <title>Comparative genomics of Sclerotiniaceae.</title>
        <authorList>
            <person name="Valero Jimenez C.A."/>
            <person name="Steentjes M."/>
            <person name="Scholten O.E."/>
            <person name="Van Kan J.A.L."/>
        </authorList>
    </citation>
    <scope>NUCLEOTIDE SEQUENCE [LARGE SCALE GENOMIC DNA]</scope>
    <source>
        <strain evidence="1 2">MUCL 94</strain>
    </source>
</reference>
<gene>
    <name evidence="1" type="ORF">EAE97_004605</name>
</gene>
<keyword evidence="2" id="KW-1185">Reference proteome</keyword>
<organism evidence="1 2">
    <name type="scientific">Botrytis byssoidea</name>
    <dbReference type="NCBI Taxonomy" id="139641"/>
    <lineage>
        <taxon>Eukaryota</taxon>
        <taxon>Fungi</taxon>
        <taxon>Dikarya</taxon>
        <taxon>Ascomycota</taxon>
        <taxon>Pezizomycotina</taxon>
        <taxon>Leotiomycetes</taxon>
        <taxon>Helotiales</taxon>
        <taxon>Sclerotiniaceae</taxon>
        <taxon>Botrytis</taxon>
    </lineage>
</organism>
<dbReference type="Proteomes" id="UP000710849">
    <property type="component" value="Unassembled WGS sequence"/>
</dbReference>
<name>A0A9P5LWB1_9HELO</name>
<protein>
    <submittedName>
        <fullName evidence="1">Uncharacterized protein</fullName>
    </submittedName>
</protein>